<dbReference type="OrthoDB" id="2798752at2759"/>
<gene>
    <name evidence="2" type="ORF">PYCCODRAFT_1498917</name>
</gene>
<feature type="compositionally biased region" description="Basic and acidic residues" evidence="1">
    <location>
        <begin position="191"/>
        <end position="201"/>
    </location>
</feature>
<keyword evidence="3" id="KW-1185">Reference proteome</keyword>
<feature type="region of interest" description="Disordered" evidence="1">
    <location>
        <begin position="178"/>
        <end position="222"/>
    </location>
</feature>
<organism evidence="2 3">
    <name type="scientific">Trametes coccinea (strain BRFM310)</name>
    <name type="common">Pycnoporus coccineus</name>
    <dbReference type="NCBI Taxonomy" id="1353009"/>
    <lineage>
        <taxon>Eukaryota</taxon>
        <taxon>Fungi</taxon>
        <taxon>Dikarya</taxon>
        <taxon>Basidiomycota</taxon>
        <taxon>Agaricomycotina</taxon>
        <taxon>Agaricomycetes</taxon>
        <taxon>Polyporales</taxon>
        <taxon>Polyporaceae</taxon>
        <taxon>Trametes</taxon>
    </lineage>
</organism>
<evidence type="ECO:0000256" key="1">
    <source>
        <dbReference type="SAM" id="MobiDB-lite"/>
    </source>
</evidence>
<sequence>MNMCRLCGLLNCPHSVVRVVAGVHLLGLRAVTETITDFFAPFLNASVFRLMRWYYSGSAVKSAGELDRLVHDVILAPDFDPQDFLGFRAKKELERMDTPIDGAELAREETFSAEDGWRRGSVRISLPKAKIRHDSETAAPTFEVENIIYRPFLASIKAAYEDAVAERYHHIPFQLFANRPPTTAAPASPDLSDRPEHHDDPVPPSAAPEQTPDACPPPPATQRLYSEAYNADTLKELDDAIQLKAKDDREQDDPPDLEYAVAPIGLYSDSTHLTNFGTASLWPIYFWILGLSKYIRAMPSSFATHHLAYMPSLPHQQRGKSIIGCYERLSRL</sequence>
<dbReference type="EMBL" id="KZ084105">
    <property type="protein sequence ID" value="OSD02392.1"/>
    <property type="molecule type" value="Genomic_DNA"/>
</dbReference>
<name>A0A1Y2IR19_TRAC3</name>
<evidence type="ECO:0000313" key="3">
    <source>
        <dbReference type="Proteomes" id="UP000193067"/>
    </source>
</evidence>
<dbReference type="STRING" id="1353009.A0A1Y2IR19"/>
<dbReference type="Proteomes" id="UP000193067">
    <property type="component" value="Unassembled WGS sequence"/>
</dbReference>
<dbReference type="Pfam" id="PF18759">
    <property type="entry name" value="Plavaka"/>
    <property type="match status" value="1"/>
</dbReference>
<accession>A0A1Y2IR19</accession>
<dbReference type="AlphaFoldDB" id="A0A1Y2IR19"/>
<evidence type="ECO:0000313" key="2">
    <source>
        <dbReference type="EMBL" id="OSD02392.1"/>
    </source>
</evidence>
<dbReference type="InterPro" id="IPR041078">
    <property type="entry name" value="Plavaka"/>
</dbReference>
<protein>
    <submittedName>
        <fullName evidence="2">Uncharacterized protein</fullName>
    </submittedName>
</protein>
<reference evidence="2 3" key="1">
    <citation type="journal article" date="2015" name="Biotechnol. Biofuels">
        <title>Enhanced degradation of softwood versus hardwood by the white-rot fungus Pycnoporus coccineus.</title>
        <authorList>
            <person name="Couturier M."/>
            <person name="Navarro D."/>
            <person name="Chevret D."/>
            <person name="Henrissat B."/>
            <person name="Piumi F."/>
            <person name="Ruiz-Duenas F.J."/>
            <person name="Martinez A.T."/>
            <person name="Grigoriev I.V."/>
            <person name="Riley R."/>
            <person name="Lipzen A."/>
            <person name="Berrin J.G."/>
            <person name="Master E.R."/>
            <person name="Rosso M.N."/>
        </authorList>
    </citation>
    <scope>NUCLEOTIDE SEQUENCE [LARGE SCALE GENOMIC DNA]</scope>
    <source>
        <strain evidence="2 3">BRFM310</strain>
    </source>
</reference>
<proteinExistence type="predicted"/>